<protein>
    <submittedName>
        <fullName evidence="2">Uncharacterized protein</fullName>
    </submittedName>
</protein>
<dbReference type="AlphaFoldDB" id="A0A2V1N383"/>
<proteinExistence type="predicted"/>
<organism evidence="2 3">
    <name type="scientific">Levilactobacillus bambusae</name>
    <dbReference type="NCBI Taxonomy" id="2024736"/>
    <lineage>
        <taxon>Bacteria</taxon>
        <taxon>Bacillati</taxon>
        <taxon>Bacillota</taxon>
        <taxon>Bacilli</taxon>
        <taxon>Lactobacillales</taxon>
        <taxon>Lactobacillaceae</taxon>
        <taxon>Levilactobacillus</taxon>
    </lineage>
</organism>
<gene>
    <name evidence="2" type="ORF">DCM90_06075</name>
</gene>
<keyword evidence="3" id="KW-1185">Reference proteome</keyword>
<reference evidence="2 3" key="1">
    <citation type="journal article" date="2018" name="Int. J. Syst. Evol. Microbiol.">
        <title>Lactobacillus bambusae sp. nov., isolated from a traditional fermented Ma-bamboo shoots of Taiwan.</title>
        <authorList>
            <person name="Wang L.-T."/>
        </authorList>
    </citation>
    <scope>NUCLEOTIDE SEQUENCE [LARGE SCALE GENOMIC DNA]</scope>
    <source>
        <strain evidence="2 3">BS-W1</strain>
    </source>
</reference>
<evidence type="ECO:0000256" key="1">
    <source>
        <dbReference type="SAM" id="Phobius"/>
    </source>
</evidence>
<evidence type="ECO:0000313" key="2">
    <source>
        <dbReference type="EMBL" id="PWG00490.1"/>
    </source>
</evidence>
<accession>A0A2V1N383</accession>
<dbReference type="EMBL" id="QCXQ01000002">
    <property type="protein sequence ID" value="PWG00490.1"/>
    <property type="molecule type" value="Genomic_DNA"/>
</dbReference>
<keyword evidence="1" id="KW-0472">Membrane</keyword>
<feature type="transmembrane region" description="Helical" evidence="1">
    <location>
        <begin position="34"/>
        <end position="52"/>
    </location>
</feature>
<dbReference type="Proteomes" id="UP000245080">
    <property type="component" value="Unassembled WGS sequence"/>
</dbReference>
<sequence length="67" mass="7735">MFQYTGVNWIDPMYPMVQSIFHTHYQVGTDQANFIQLGLISLVGLLILLLIVKIKFRISIGQPDQNR</sequence>
<name>A0A2V1N383_9LACO</name>
<evidence type="ECO:0000313" key="3">
    <source>
        <dbReference type="Proteomes" id="UP000245080"/>
    </source>
</evidence>
<keyword evidence="1" id="KW-1133">Transmembrane helix</keyword>
<dbReference type="RefSeq" id="WP_165815230.1">
    <property type="nucleotide sequence ID" value="NZ_QCXQ01000002.1"/>
</dbReference>
<keyword evidence="1" id="KW-0812">Transmembrane</keyword>
<comment type="caution">
    <text evidence="2">The sequence shown here is derived from an EMBL/GenBank/DDBJ whole genome shotgun (WGS) entry which is preliminary data.</text>
</comment>